<reference evidence="3 4" key="1">
    <citation type="submission" date="2018-11" db="EMBL/GenBank/DDBJ databases">
        <title>Novel Erysipelotrichaceae bacterium isolated from small intestine of a swine.</title>
        <authorList>
            <person name="Kim J.S."/>
            <person name="Choe H."/>
            <person name="Lee Y.R."/>
            <person name="Kim K.M."/>
            <person name="Park D.S."/>
        </authorList>
    </citation>
    <scope>NUCLEOTIDE SEQUENCE [LARGE SCALE GENOMIC DNA]</scope>
    <source>
        <strain evidence="3 4">SG0102</strain>
    </source>
</reference>
<keyword evidence="1" id="KW-0677">Repeat</keyword>
<dbReference type="OrthoDB" id="7056571at2"/>
<organism evidence="3 4">
    <name type="scientific">Intestinibaculum porci</name>
    <dbReference type="NCBI Taxonomy" id="2487118"/>
    <lineage>
        <taxon>Bacteria</taxon>
        <taxon>Bacillati</taxon>
        <taxon>Bacillota</taxon>
        <taxon>Erysipelotrichia</taxon>
        <taxon>Erysipelotrichales</taxon>
        <taxon>Erysipelotrichaceae</taxon>
        <taxon>Intestinibaculum</taxon>
    </lineage>
</organism>
<dbReference type="InParanoid" id="A0A3G9J9P5"/>
<keyword evidence="2" id="KW-0802">TPR repeat</keyword>
<evidence type="ECO:0000256" key="2">
    <source>
        <dbReference type="ARBA" id="ARBA00022803"/>
    </source>
</evidence>
<dbReference type="PANTHER" id="PTHR45641:SF19">
    <property type="entry name" value="NEPHROCYSTIN-3"/>
    <property type="match status" value="1"/>
</dbReference>
<dbReference type="InterPro" id="IPR019734">
    <property type="entry name" value="TPR_rpt"/>
</dbReference>
<evidence type="ECO:0000256" key="1">
    <source>
        <dbReference type="ARBA" id="ARBA00022737"/>
    </source>
</evidence>
<name>A0A3G9J9P5_9FIRM</name>
<dbReference type="AlphaFoldDB" id="A0A3G9J9P5"/>
<dbReference type="RefSeq" id="WP_125120467.1">
    <property type="nucleotide sequence ID" value="NZ_AP019309.1"/>
</dbReference>
<evidence type="ECO:0000313" key="3">
    <source>
        <dbReference type="EMBL" id="BBH27770.1"/>
    </source>
</evidence>
<proteinExistence type="predicted"/>
<evidence type="ECO:0000313" key="4">
    <source>
        <dbReference type="Proteomes" id="UP000268059"/>
    </source>
</evidence>
<dbReference type="Gene3D" id="1.25.40.10">
    <property type="entry name" value="Tetratricopeptide repeat domain"/>
    <property type="match status" value="4"/>
</dbReference>
<dbReference type="PANTHER" id="PTHR45641">
    <property type="entry name" value="TETRATRICOPEPTIDE REPEAT PROTEIN (AFU_ORTHOLOGUE AFUA_6G03870)"/>
    <property type="match status" value="1"/>
</dbReference>
<sequence>MNKVKGPGEDEHDIVLYMRDDQDQTAEYALVSLILMKREDHIYLYSEKAFVHQGSLLNSEDHYEEITDQLSYFSIDDLEKWIAQNYDVHFDYPLIYHQHLVYFMIINSGDEALKADLDIFDRYLQEEDLNAFTISVDDYKRCLAFLHAQAMICMRLDHDHERLSEIVRQMLEYAEKIPHEQVDTMVSDAYEIAGDYYSDKDPEMALYYYVQVLSLIVNQEDDLFLAIIHEKSGDLERQLQRYDQAIASYLQAEKHFQKSNDQDEALMIQMAALYQDLSRCYEQKNDRQAMENCLQNEESLLKQVVTNDPKQDNEHNYIIALRNIALFYSHGQSRQDLEKAITYYHLELNYSYQYEKRYAHVETSLSLAHAYHALGEMYLRYDGEEELREGIAYLEKDAEILKNRYQMSHLEKQGLEMAVAYHEISKAYALMSDQEAITALEKAMQLFKAFFEDYPKVSHFKNYLIVSSQLGERYVDSGDRDLYEKAHAIYSENVLWAHDLAIKQPAFIEEYARSLFLLGGFYALMDGEFYQRSAIDAYNKSIRYATSVQATDIEMNAKEGLGLQYMKQEDTSEAGALFREVLDYRQGTTTYELGRAYENLGRLYKSLGEEEDLRQAYAYHKQEAEVFAKVYEQSHSDHDYYNLLVAKRQIAELDMLENSQTSLHEAISLFQEIHQAPIALSDDLRGLILDRLGDAYRKLDGKEHLLQALHCYQEAGHYKIEGHPLDFSRIEKKCGYIHEKLKDLESAKDCYQEHLKIVTDLYEEHPDVQYYQEMAVGEHNMGMIERRLKNIEESNAHLNAEKKIRMALFHEDDCDAHRYALGIVHRHLGENYESLKQYLEALREYRVFYYHMAVLSEQPRYRQAYYVALEKLGNVHKHFNDPHHLIQAIDCYEKVYHFVEKMHNDRSLVTILQKLAFTYLKAGHLEEAMQLYEKQEKLLEGLITSDESYLEDYASCLNYKGMILKKNDPEKARELFEKVIALRQDEASTPYHFFRLGNTYRLLGEVTQNKDYYLAAIHCFENSQLKSSEPYRKACLEALKGLE</sequence>
<keyword evidence="4" id="KW-1185">Reference proteome</keyword>
<accession>A0A3G9J9P5</accession>
<dbReference type="SMART" id="SM00028">
    <property type="entry name" value="TPR"/>
    <property type="match status" value="9"/>
</dbReference>
<dbReference type="Proteomes" id="UP000268059">
    <property type="component" value="Chromosome"/>
</dbReference>
<gene>
    <name evidence="3" type="ORF">SG0102_27040</name>
</gene>
<dbReference type="InterPro" id="IPR011990">
    <property type="entry name" value="TPR-like_helical_dom_sf"/>
</dbReference>
<dbReference type="SUPFAM" id="SSF48452">
    <property type="entry name" value="TPR-like"/>
    <property type="match status" value="4"/>
</dbReference>
<protein>
    <submittedName>
        <fullName evidence="3">Uncharacterized protein</fullName>
    </submittedName>
</protein>
<dbReference type="EMBL" id="AP019309">
    <property type="protein sequence ID" value="BBH27770.1"/>
    <property type="molecule type" value="Genomic_DNA"/>
</dbReference>
<dbReference type="KEGG" id="ebm:SG0102_27040"/>